<dbReference type="EMBL" id="CP003364">
    <property type="protein sequence ID" value="AGA24646.1"/>
    <property type="molecule type" value="Genomic_DNA"/>
</dbReference>
<keyword evidence="2" id="KW-1185">Reference proteome</keyword>
<gene>
    <name evidence="1" type="ordered locus">Sinac_0195</name>
</gene>
<proteinExistence type="predicted"/>
<sequence length="71" mass="7658">MMRSNAIFALLLALAGCGGPEAPITDPSKVPPLTAEQLETIKQDDQRTQEEEGGAFLKVKAKYAAQTKRRG</sequence>
<dbReference type="AlphaFoldDB" id="L0D7M1"/>
<dbReference type="OrthoDB" id="9911439at2"/>
<dbReference type="RefSeq" id="WP_015243831.1">
    <property type="nucleotide sequence ID" value="NC_019892.1"/>
</dbReference>
<dbReference type="KEGG" id="saci:Sinac_0195"/>
<name>L0D7M1_SINAD</name>
<dbReference type="Proteomes" id="UP000010798">
    <property type="component" value="Chromosome"/>
</dbReference>
<organism evidence="1 2">
    <name type="scientific">Singulisphaera acidiphila (strain ATCC BAA-1392 / DSM 18658 / VKM B-2454 / MOB10)</name>
    <dbReference type="NCBI Taxonomy" id="886293"/>
    <lineage>
        <taxon>Bacteria</taxon>
        <taxon>Pseudomonadati</taxon>
        <taxon>Planctomycetota</taxon>
        <taxon>Planctomycetia</taxon>
        <taxon>Isosphaerales</taxon>
        <taxon>Isosphaeraceae</taxon>
        <taxon>Singulisphaera</taxon>
    </lineage>
</organism>
<reference evidence="1 2" key="1">
    <citation type="submission" date="2012-02" db="EMBL/GenBank/DDBJ databases">
        <title>Complete sequence of chromosome of Singulisphaera acidiphila DSM 18658.</title>
        <authorList>
            <consortium name="US DOE Joint Genome Institute (JGI-PGF)"/>
            <person name="Lucas S."/>
            <person name="Copeland A."/>
            <person name="Lapidus A."/>
            <person name="Glavina del Rio T."/>
            <person name="Dalin E."/>
            <person name="Tice H."/>
            <person name="Bruce D."/>
            <person name="Goodwin L."/>
            <person name="Pitluck S."/>
            <person name="Peters L."/>
            <person name="Ovchinnikova G."/>
            <person name="Chertkov O."/>
            <person name="Kyrpides N."/>
            <person name="Mavromatis K."/>
            <person name="Ivanova N."/>
            <person name="Brettin T."/>
            <person name="Detter J.C."/>
            <person name="Han C."/>
            <person name="Larimer F."/>
            <person name="Land M."/>
            <person name="Hauser L."/>
            <person name="Markowitz V."/>
            <person name="Cheng J.-F."/>
            <person name="Hugenholtz P."/>
            <person name="Woyke T."/>
            <person name="Wu D."/>
            <person name="Tindall B."/>
            <person name="Pomrenke H."/>
            <person name="Brambilla E."/>
            <person name="Klenk H.-P."/>
            <person name="Eisen J.A."/>
        </authorList>
    </citation>
    <scope>NUCLEOTIDE SEQUENCE [LARGE SCALE GENOMIC DNA]</scope>
    <source>
        <strain evidence="2">ATCC BAA-1392 / DSM 18658 / VKM B-2454 / MOB10</strain>
    </source>
</reference>
<dbReference type="PROSITE" id="PS51257">
    <property type="entry name" value="PROKAR_LIPOPROTEIN"/>
    <property type="match status" value="1"/>
</dbReference>
<protein>
    <recommendedName>
        <fullName evidence="3">Lipoprotein</fullName>
    </recommendedName>
</protein>
<evidence type="ECO:0000313" key="2">
    <source>
        <dbReference type="Proteomes" id="UP000010798"/>
    </source>
</evidence>
<evidence type="ECO:0000313" key="1">
    <source>
        <dbReference type="EMBL" id="AGA24646.1"/>
    </source>
</evidence>
<evidence type="ECO:0008006" key="3">
    <source>
        <dbReference type="Google" id="ProtNLM"/>
    </source>
</evidence>
<accession>L0D7M1</accession>
<dbReference type="HOGENOM" id="CLU_2737851_0_0_0"/>